<proteinExistence type="predicted"/>
<dbReference type="RefSeq" id="WP_358474410.1">
    <property type="nucleotide sequence ID" value="NZ_JBEZAE010000004.1"/>
</dbReference>
<accession>A0ABV3C6I3</accession>
<evidence type="ECO:0000313" key="2">
    <source>
        <dbReference type="Proteomes" id="UP001551329"/>
    </source>
</evidence>
<comment type="caution">
    <text evidence="1">The sequence shown here is derived from an EMBL/GenBank/DDBJ whole genome shotgun (WGS) entry which is preliminary data.</text>
</comment>
<evidence type="ECO:0000313" key="1">
    <source>
        <dbReference type="EMBL" id="MEU7070387.1"/>
    </source>
</evidence>
<dbReference type="InterPro" id="IPR026337">
    <property type="entry name" value="AKG_HExxH"/>
</dbReference>
<organism evidence="1 2">
    <name type="scientific">Streptomyces narbonensis</name>
    <dbReference type="NCBI Taxonomy" id="67333"/>
    <lineage>
        <taxon>Bacteria</taxon>
        <taxon>Bacillati</taxon>
        <taxon>Actinomycetota</taxon>
        <taxon>Actinomycetes</taxon>
        <taxon>Kitasatosporales</taxon>
        <taxon>Streptomycetaceae</taxon>
        <taxon>Streptomyces</taxon>
    </lineage>
</organism>
<reference evidence="1 2" key="1">
    <citation type="submission" date="2024-06" db="EMBL/GenBank/DDBJ databases">
        <title>The Natural Products Discovery Center: Release of the First 8490 Sequenced Strains for Exploring Actinobacteria Biosynthetic Diversity.</title>
        <authorList>
            <person name="Kalkreuter E."/>
            <person name="Kautsar S.A."/>
            <person name="Yang D."/>
            <person name="Bader C.D."/>
            <person name="Teijaro C.N."/>
            <person name="Fluegel L."/>
            <person name="Davis C.M."/>
            <person name="Simpson J.R."/>
            <person name="Lauterbach L."/>
            <person name="Steele A.D."/>
            <person name="Gui C."/>
            <person name="Meng S."/>
            <person name="Li G."/>
            <person name="Viehrig K."/>
            <person name="Ye F."/>
            <person name="Su P."/>
            <person name="Kiefer A.F."/>
            <person name="Nichols A."/>
            <person name="Cepeda A.J."/>
            <person name="Yan W."/>
            <person name="Fan B."/>
            <person name="Jiang Y."/>
            <person name="Adhikari A."/>
            <person name="Zheng C.-J."/>
            <person name="Schuster L."/>
            <person name="Cowan T.M."/>
            <person name="Smanski M.J."/>
            <person name="Chevrette M.G."/>
            <person name="De Carvalho L.P.S."/>
            <person name="Shen B."/>
        </authorList>
    </citation>
    <scope>NUCLEOTIDE SEQUENCE [LARGE SCALE GENOMIC DNA]</scope>
    <source>
        <strain evidence="1 2">NPDC045974</strain>
    </source>
</reference>
<protein>
    <submittedName>
        <fullName evidence="1">HEXXH motif-containing putative peptide modification protein</fullName>
    </submittedName>
</protein>
<sequence>MKNSDVLLRHLRDGVTYYPLDSAEEWNALQAEVISLRQSVLADITLRSESAIGGTAHEFSLETREFLAADTETRRRLMAHPAMGIWLRQAARTPGSELGQPDSLRRLRDEFVAVRDRCLSGAADDCATVAGSIQVRRYDVDPLIAHIAPPTFDFSARQEKNGNGQRAAASAAYPLDFFTQVAAIAMERIATTWPELHTMMPQFVHTLVHVPDGTFRSASAARYNGVVFLAADDDNLLAMEESLVHEFGHQVLYWVMELDPLFSNEGDTDFELPWSGAERDFYGFYHAFYIYILLAHYYRRVYETRPEHHGEAMSRYREITTGLTAAIPRIRAAGDFTPRGQLFTDNICAAARLAISD</sequence>
<keyword evidence="2" id="KW-1185">Reference proteome</keyword>
<name>A0ABV3C6I3_9ACTN</name>
<gene>
    <name evidence="1" type="ORF">AB0A88_09605</name>
</gene>
<dbReference type="EMBL" id="JBEZAE010000004">
    <property type="protein sequence ID" value="MEU7070387.1"/>
    <property type="molecule type" value="Genomic_DNA"/>
</dbReference>
<dbReference type="NCBIfam" id="TIGR04267">
    <property type="entry name" value="mod_HExxH"/>
    <property type="match status" value="1"/>
</dbReference>
<dbReference type="Proteomes" id="UP001551329">
    <property type="component" value="Unassembled WGS sequence"/>
</dbReference>